<dbReference type="AlphaFoldDB" id="A0A8J2UBJ5"/>
<organism evidence="2 3">
    <name type="scientific">Puia dinghuensis</name>
    <dbReference type="NCBI Taxonomy" id="1792502"/>
    <lineage>
        <taxon>Bacteria</taxon>
        <taxon>Pseudomonadati</taxon>
        <taxon>Bacteroidota</taxon>
        <taxon>Chitinophagia</taxon>
        <taxon>Chitinophagales</taxon>
        <taxon>Chitinophagaceae</taxon>
        <taxon>Puia</taxon>
    </lineage>
</organism>
<reference evidence="2" key="1">
    <citation type="journal article" date="2014" name="Int. J. Syst. Evol. Microbiol.">
        <title>Complete genome sequence of Corynebacterium casei LMG S-19264T (=DSM 44701T), isolated from a smear-ripened cheese.</title>
        <authorList>
            <consortium name="US DOE Joint Genome Institute (JGI-PGF)"/>
            <person name="Walter F."/>
            <person name="Albersmeier A."/>
            <person name="Kalinowski J."/>
            <person name="Ruckert C."/>
        </authorList>
    </citation>
    <scope>NUCLEOTIDE SEQUENCE</scope>
    <source>
        <strain evidence="2">CGMCC 1.15448</strain>
    </source>
</reference>
<dbReference type="EMBL" id="BMJC01000001">
    <property type="protein sequence ID" value="GGA92311.1"/>
    <property type="molecule type" value="Genomic_DNA"/>
</dbReference>
<keyword evidence="1" id="KW-0732">Signal</keyword>
<evidence type="ECO:0000313" key="3">
    <source>
        <dbReference type="Proteomes" id="UP000607559"/>
    </source>
</evidence>
<feature type="signal peptide" evidence="1">
    <location>
        <begin position="1"/>
        <end position="23"/>
    </location>
</feature>
<evidence type="ECO:0000313" key="2">
    <source>
        <dbReference type="EMBL" id="GGA92311.1"/>
    </source>
</evidence>
<dbReference type="Gene3D" id="2.40.160.50">
    <property type="entry name" value="membrane protein fhac: a member of the omp85/tpsb transporter family"/>
    <property type="match status" value="1"/>
</dbReference>
<feature type="chain" id="PRO_5035184150" evidence="1">
    <location>
        <begin position="24"/>
        <end position="414"/>
    </location>
</feature>
<dbReference type="Proteomes" id="UP000607559">
    <property type="component" value="Unassembled WGS sequence"/>
</dbReference>
<dbReference type="RefSeq" id="WP_188930021.1">
    <property type="nucleotide sequence ID" value="NZ_BMJC01000001.1"/>
</dbReference>
<reference evidence="2" key="2">
    <citation type="submission" date="2020-09" db="EMBL/GenBank/DDBJ databases">
        <authorList>
            <person name="Sun Q."/>
            <person name="Zhou Y."/>
        </authorList>
    </citation>
    <scope>NUCLEOTIDE SEQUENCE</scope>
    <source>
        <strain evidence="2">CGMCC 1.15448</strain>
    </source>
</reference>
<proteinExistence type="predicted"/>
<name>A0A8J2UBJ5_9BACT</name>
<protein>
    <submittedName>
        <fullName evidence="2">Membrane protein</fullName>
    </submittedName>
</protein>
<sequence length="414" mass="46444">MPAPKSICSILIPCLLLFLDASSQDSTHTPPPAPYHVHWFTGKDPVDLLDIGRSIIMRHPTPRLDTAVKRPGHIYAGLLPSAEYTLQTSFALDLVGNLAFYTSNEPLENISNIYLNGVYTQKNQILVPLQGNIWSKGNKYNIINDWRYEKYPQDTYGLGSKTTDSNSNSIDFSYLRFYTTLLKTIAPDFYLGLGYNVDYFYNVSETDPKPGVVTDLDKYGFNKTSVSSGPTINVLYDGRRNSINPDPGYYANLIYRPNFRFLGSASNWQSLQLDARAYRRFPAGSNNMLAFWTFDWFTLSGTPPYLMLPTTAGDTYSNSGRGYIQGRFRGRNMLYLESEYRFGITSNGFLGGVVFVNAASFSEPVTNHFETINPGWGAGIRIKLNKFSKTNICLDYGFGLNGSRGIFANLGEVF</sequence>
<keyword evidence="3" id="KW-1185">Reference proteome</keyword>
<gene>
    <name evidence="2" type="ORF">GCM10011511_14630</name>
</gene>
<evidence type="ECO:0000256" key="1">
    <source>
        <dbReference type="SAM" id="SignalP"/>
    </source>
</evidence>
<comment type="caution">
    <text evidence="2">The sequence shown here is derived from an EMBL/GenBank/DDBJ whole genome shotgun (WGS) entry which is preliminary data.</text>
</comment>
<accession>A0A8J2UBJ5</accession>